<dbReference type="InterPro" id="IPR048968">
    <property type="entry name" value="Apc5_N"/>
</dbReference>
<dbReference type="Pfam" id="PF12862">
    <property type="entry name" value="ANAPC5"/>
    <property type="match status" value="1"/>
</dbReference>
<dbReference type="Gene3D" id="1.25.40.10">
    <property type="entry name" value="Tetratricopeptide repeat domain"/>
    <property type="match status" value="1"/>
</dbReference>
<dbReference type="GO" id="GO:0031145">
    <property type="term" value="P:anaphase-promoting complex-dependent catabolic process"/>
    <property type="evidence" value="ECO:0007669"/>
    <property type="project" value="TreeGrafter"/>
</dbReference>
<dbReference type="InterPro" id="IPR037679">
    <property type="entry name" value="Apc5"/>
</dbReference>
<dbReference type="PANTHER" id="PTHR12830:SF9">
    <property type="entry name" value="ANAPHASE-PROMOTING COMPLEX SUBUNIT 5"/>
    <property type="match status" value="1"/>
</dbReference>
<dbReference type="RefSeq" id="XP_014241164.1">
    <property type="nucleotide sequence ID" value="XM_014385678.2"/>
</dbReference>
<evidence type="ECO:0000256" key="3">
    <source>
        <dbReference type="ARBA" id="ARBA00004906"/>
    </source>
</evidence>
<dbReference type="GO" id="GO:0005819">
    <property type="term" value="C:spindle"/>
    <property type="evidence" value="ECO:0007669"/>
    <property type="project" value="UniProtKB-SubCell"/>
</dbReference>
<evidence type="ECO:0000256" key="11">
    <source>
        <dbReference type="ARBA" id="ARBA00022786"/>
    </source>
</evidence>
<dbReference type="OMA" id="DANMGMA"/>
<organism evidence="20 21">
    <name type="scientific">Cimex lectularius</name>
    <name type="common">Bed bug</name>
    <name type="synonym">Acanthia lectularia</name>
    <dbReference type="NCBI Taxonomy" id="79782"/>
    <lineage>
        <taxon>Eukaryota</taxon>
        <taxon>Metazoa</taxon>
        <taxon>Ecdysozoa</taxon>
        <taxon>Arthropoda</taxon>
        <taxon>Hexapoda</taxon>
        <taxon>Insecta</taxon>
        <taxon>Pterygota</taxon>
        <taxon>Neoptera</taxon>
        <taxon>Paraneoptera</taxon>
        <taxon>Hemiptera</taxon>
        <taxon>Heteroptera</taxon>
        <taxon>Panheteroptera</taxon>
        <taxon>Cimicomorpha</taxon>
        <taxon>Cimicidae</taxon>
        <taxon>Cimex</taxon>
    </lineage>
</organism>
<keyword evidence="15" id="KW-0131">Cell cycle</keyword>
<dbReference type="InterPro" id="IPR026000">
    <property type="entry name" value="Apc5_dom"/>
</dbReference>
<evidence type="ECO:0000313" key="20">
    <source>
        <dbReference type="EnsemblMetazoa" id="XP_014241164.1"/>
    </source>
</evidence>
<name>A0A8I6R9Q9_CIMLE</name>
<evidence type="ECO:0000256" key="4">
    <source>
        <dbReference type="ARBA" id="ARBA00007450"/>
    </source>
</evidence>
<comment type="similarity">
    <text evidence="4">Belongs to the APC5 family.</text>
</comment>
<evidence type="ECO:0000256" key="13">
    <source>
        <dbReference type="ARBA" id="ARBA00023212"/>
    </source>
</evidence>
<dbReference type="GO" id="GO:0045842">
    <property type="term" value="P:positive regulation of mitotic metaphase/anaphase transition"/>
    <property type="evidence" value="ECO:0007669"/>
    <property type="project" value="TreeGrafter"/>
</dbReference>
<protein>
    <recommendedName>
        <fullName evidence="5">Anaphase-promoting complex subunit 5</fullName>
    </recommendedName>
    <alternativeName>
        <fullName evidence="16">Cyclosome subunit 5</fullName>
    </alternativeName>
</protein>
<dbReference type="CDD" id="cd16270">
    <property type="entry name" value="Apc5_N"/>
    <property type="match status" value="1"/>
</dbReference>
<evidence type="ECO:0000256" key="5">
    <source>
        <dbReference type="ARBA" id="ARBA00016066"/>
    </source>
</evidence>
<proteinExistence type="inferred from homology"/>
<feature type="domain" description="Anaphase-promoting complex subunit 5 N-terminal" evidence="19">
    <location>
        <begin position="27"/>
        <end position="181"/>
    </location>
</feature>
<dbReference type="CTD" id="45574"/>
<dbReference type="GeneID" id="106661916"/>
<dbReference type="GO" id="GO:0005680">
    <property type="term" value="C:anaphase-promoting complex"/>
    <property type="evidence" value="ECO:0007669"/>
    <property type="project" value="InterPro"/>
</dbReference>
<evidence type="ECO:0000259" key="19">
    <source>
        <dbReference type="Pfam" id="PF21371"/>
    </source>
</evidence>
<evidence type="ECO:0000256" key="10">
    <source>
        <dbReference type="ARBA" id="ARBA00022776"/>
    </source>
</evidence>
<keyword evidence="9" id="KW-0677">Repeat</keyword>
<evidence type="ECO:0000256" key="8">
    <source>
        <dbReference type="ARBA" id="ARBA00022618"/>
    </source>
</evidence>
<dbReference type="GO" id="GO:0070979">
    <property type="term" value="P:protein K11-linked ubiquitination"/>
    <property type="evidence" value="ECO:0007669"/>
    <property type="project" value="TreeGrafter"/>
</dbReference>
<dbReference type="UniPathway" id="UPA00143"/>
<evidence type="ECO:0000256" key="1">
    <source>
        <dbReference type="ARBA" id="ARBA00004123"/>
    </source>
</evidence>
<dbReference type="Proteomes" id="UP000494040">
    <property type="component" value="Unassembled WGS sequence"/>
</dbReference>
<keyword evidence="10" id="KW-0498">Mitosis</keyword>
<dbReference type="EnsemblMetazoa" id="XM_014385678.2">
    <property type="protein sequence ID" value="XP_014241164.1"/>
    <property type="gene ID" value="LOC106661916"/>
</dbReference>
<evidence type="ECO:0000256" key="14">
    <source>
        <dbReference type="ARBA" id="ARBA00023242"/>
    </source>
</evidence>
<keyword evidence="6" id="KW-0963">Cytoplasm</keyword>
<keyword evidence="13" id="KW-0206">Cytoskeleton</keyword>
<dbReference type="InterPro" id="IPR011990">
    <property type="entry name" value="TPR-like_helical_dom_sf"/>
</dbReference>
<evidence type="ECO:0000256" key="15">
    <source>
        <dbReference type="ARBA" id="ARBA00023306"/>
    </source>
</evidence>
<evidence type="ECO:0000256" key="7">
    <source>
        <dbReference type="ARBA" id="ARBA00022553"/>
    </source>
</evidence>
<keyword evidence="7" id="KW-0597">Phosphoprotein</keyword>
<evidence type="ECO:0000256" key="2">
    <source>
        <dbReference type="ARBA" id="ARBA00004186"/>
    </source>
</evidence>
<keyword evidence="12" id="KW-0802">TPR repeat</keyword>
<sequence>MSTFENGTHNDIWNFKGVNKNSMLEYVTPYKISIVILINELCQLKTKNMCGQLKRVLFPQEQKPIYRRDFCMLILMLIQAPDMDYQEFVRILESGKYCLEPDLVENFKRETHNLLQRDVGCIMDVLNSVEKFPLEPNTYETLINRGSKIGLFLRRVKLFFEKLSFSQTVGMYKAYQSYVLNSRSVNLDHNMKAEDVTELDESECKHFGDRISMEMDLSSICEELVQPISPRASSEQSCCSFDEVEKNDPPIGLWSRRQAELFIAQQAKLLVNNPEQAMPPPQLQAKLRDVIATNPEHAEAHFLSYMNCTRVKEYCGAVDSLYHYFDRKAPSSYEDEAVRCKGLRFAALNLAILQAKFNHRDEALFALKEAITLAHEANDNVCLQHAQAWMYKLQNDEKDVLMERSISNCDDLNLNYLSSFGLQSYAEHLAKQGTQPSKVFELLSKSDIRNYQYSMMDLLSSGFAIRSALWNMYGKCELAVLSVQQLLHLDTSTQGISEYTAGDALILAISNLVNYFALQGEYQIAWSLVNHGKDRVPGSKWWLWSENVLYFIESLHKGQWQHAHLAITQLATVDELESLLRLCELLLVKGNRQEALECANKVHSMTKNPVMRIRALLFAAKANPKGSIMKLCDALSIASHHSIDYWTGLIALEISNIQHDMGMSCQALKLVERTLLVVLSNGCYSDMSDCLVIFAKCKVSSVANSPFPVRLDVIQESIRILSKAAELAKQIENYSKVKRIVYLQALLSHNIGMFTERNKYAFEFRILDEQFPTNDSPSS</sequence>
<evidence type="ECO:0000256" key="16">
    <source>
        <dbReference type="ARBA" id="ARBA00031069"/>
    </source>
</evidence>
<keyword evidence="8" id="KW-0132">Cell division</keyword>
<keyword evidence="11" id="KW-0833">Ubl conjugation pathway</keyword>
<evidence type="ECO:0000256" key="17">
    <source>
        <dbReference type="ARBA" id="ARBA00045696"/>
    </source>
</evidence>
<feature type="domain" description="Anaphase-promoting complex subunit 5" evidence="18">
    <location>
        <begin position="301"/>
        <end position="396"/>
    </location>
</feature>
<dbReference type="AlphaFoldDB" id="A0A8I6R9Q9"/>
<accession>A0A8I6R9Q9</accession>
<dbReference type="GO" id="GO:0051301">
    <property type="term" value="P:cell division"/>
    <property type="evidence" value="ECO:0007669"/>
    <property type="project" value="UniProtKB-KW"/>
</dbReference>
<reference evidence="20" key="1">
    <citation type="submission" date="2022-01" db="UniProtKB">
        <authorList>
            <consortium name="EnsemblMetazoa"/>
        </authorList>
    </citation>
    <scope>IDENTIFICATION</scope>
</reference>
<comment type="pathway">
    <text evidence="3">Protein modification; protein ubiquitination.</text>
</comment>
<evidence type="ECO:0000256" key="9">
    <source>
        <dbReference type="ARBA" id="ARBA00022737"/>
    </source>
</evidence>
<evidence type="ECO:0000256" key="6">
    <source>
        <dbReference type="ARBA" id="ARBA00022490"/>
    </source>
</evidence>
<keyword evidence="14" id="KW-0539">Nucleus</keyword>
<dbReference type="OrthoDB" id="2504561at2759"/>
<dbReference type="PANTHER" id="PTHR12830">
    <property type="entry name" value="ANAPHASE-PROMOTING COMPLEX SUBUNIT 5"/>
    <property type="match status" value="1"/>
</dbReference>
<keyword evidence="21" id="KW-1185">Reference proteome</keyword>
<comment type="subcellular location">
    <subcellularLocation>
        <location evidence="2">Cytoplasm</location>
        <location evidence="2">Cytoskeleton</location>
        <location evidence="2">Spindle</location>
    </subcellularLocation>
    <subcellularLocation>
        <location evidence="1">Nucleus</location>
    </subcellularLocation>
</comment>
<comment type="function">
    <text evidence="17">Component of the anaphase promoting complex/cyclosome (APC/C), a cell cycle-regulated E3 ubiquitin ligase that controls progression through mitosis and the G1 phase of the cell cycle. The APC/C complex acts by mediating ubiquitination and subsequent degradation of target proteins: it mainly mediates the formation of 'Lys-11'-linked polyubiquitin chains and, to a lower extent, the formation of 'Lys-48'- and 'Lys-63'-linked polyubiquitin chains. The APC/C complex catalyzes assembly of branched 'Lys-11'-/'Lys-48'-linked branched ubiquitin chains on target proteins.</text>
</comment>
<dbReference type="KEGG" id="clec:106661916"/>
<evidence type="ECO:0000259" key="18">
    <source>
        <dbReference type="Pfam" id="PF12862"/>
    </source>
</evidence>
<evidence type="ECO:0000256" key="12">
    <source>
        <dbReference type="ARBA" id="ARBA00022803"/>
    </source>
</evidence>
<evidence type="ECO:0000313" key="21">
    <source>
        <dbReference type="Proteomes" id="UP000494040"/>
    </source>
</evidence>
<dbReference type="Pfam" id="PF21371">
    <property type="entry name" value="Apc5_N"/>
    <property type="match status" value="1"/>
</dbReference>